<organism evidence="8 9">
    <name type="scientific">Pseudomonas asplenii</name>
    <dbReference type="NCBI Taxonomy" id="53407"/>
    <lineage>
        <taxon>Bacteria</taxon>
        <taxon>Pseudomonadati</taxon>
        <taxon>Pseudomonadota</taxon>
        <taxon>Gammaproteobacteria</taxon>
        <taxon>Pseudomonadales</taxon>
        <taxon>Pseudomonadaceae</taxon>
        <taxon>Pseudomonas</taxon>
    </lineage>
</organism>
<dbReference type="PANTHER" id="PTHR45138">
    <property type="entry name" value="REGULATORY COMPONENTS OF SENSORY TRANSDUCTION SYSTEM"/>
    <property type="match status" value="1"/>
</dbReference>
<feature type="region of interest" description="Disordered" evidence="6">
    <location>
        <begin position="178"/>
        <end position="219"/>
    </location>
</feature>
<evidence type="ECO:0000313" key="9">
    <source>
        <dbReference type="Proteomes" id="UP000182272"/>
    </source>
</evidence>
<sequence>MSSEEAQRWKEKYLKSIEQQEKLERRWDARLDLLRRGLVRSTLAAEGTDRAVDQCMKEMREVIRSDDMDAALANLLPRLEKAVLDSEQRRETRVEQMGTALTALVTQLQTLPLPREVRRPLKNFAKQLDGRVGQAREIPLLLSELSSLQGKALTELEHPAEQSRPGLLQRLFGGKENTEAGAETAPLAADAAPAAEPVPVPASAPGPVSDDDDDDEAVETVEAVEPVASKPAPAPAPTAPVVQPVAVEAVLPAVEASAPPLAVVEAVVETPPPLAPVEVATDTPPAVVSAPASALESTLESAPKPEPTTDPKPEPVALAPQVSPEPGTVVLEAAPQAVVDTALKAELPDPPEVVTAAPAPSQLFLDSLPLPTVMAEALAAVHPEDNEQDVLYALPESPEPSYSSVAEHIESTLLGLLDELSLPERHKPHAESMRHRLEHGLNWYELLPILDDLAVLMLAINDSGQHDFEVYLKQLNERLESFQSNLRAASEGHAEGRSAANDLHSQLREHVDGLQSSVLAAADLDSLKHVLENRLEDLLGTMDRHQQERDIREQEVATRLQILAERVAHMEEEALVYRDHLEEQRQKALIDPLTGLPNRAAWGERLDHEVGQWQQHGNTLLIAILDLDHFKRINDNYGHLAGDKVLKIIASVLRKNLRGSDFIARFGGEEFVLLMPGTSVAAGLKLAETLRAAIEACPFHFKGERVTITVSLGVSAFKVGERSDHVLKRADEALYRAKNAGRNRVEVG</sequence>
<dbReference type="RefSeq" id="WP_019363374.1">
    <property type="nucleotide sequence ID" value="NZ_LT629972.1"/>
</dbReference>
<feature type="coiled-coil region" evidence="5">
    <location>
        <begin position="528"/>
        <end position="587"/>
    </location>
</feature>
<dbReference type="InterPro" id="IPR000160">
    <property type="entry name" value="GGDEF_dom"/>
</dbReference>
<dbReference type="GO" id="GO:0043709">
    <property type="term" value="P:cell adhesion involved in single-species biofilm formation"/>
    <property type="evidence" value="ECO:0007669"/>
    <property type="project" value="TreeGrafter"/>
</dbReference>
<comment type="catalytic activity">
    <reaction evidence="4">
        <text>2 GTP = 3',3'-c-di-GMP + 2 diphosphate</text>
        <dbReference type="Rhea" id="RHEA:24898"/>
        <dbReference type="ChEBI" id="CHEBI:33019"/>
        <dbReference type="ChEBI" id="CHEBI:37565"/>
        <dbReference type="ChEBI" id="CHEBI:58805"/>
        <dbReference type="EC" id="2.7.7.65"/>
    </reaction>
</comment>
<protein>
    <recommendedName>
        <fullName evidence="3">diguanylate cyclase</fullName>
        <ecNumber evidence="3">2.7.7.65</ecNumber>
    </recommendedName>
</protein>
<dbReference type="FunFam" id="3.30.70.270:FF:000001">
    <property type="entry name" value="Diguanylate cyclase domain protein"/>
    <property type="match status" value="1"/>
</dbReference>
<evidence type="ECO:0000256" key="6">
    <source>
        <dbReference type="SAM" id="MobiDB-lite"/>
    </source>
</evidence>
<evidence type="ECO:0000256" key="2">
    <source>
        <dbReference type="ARBA" id="ARBA00004533"/>
    </source>
</evidence>
<evidence type="ECO:0000256" key="1">
    <source>
        <dbReference type="ARBA" id="ARBA00001946"/>
    </source>
</evidence>
<dbReference type="InterPro" id="IPR029787">
    <property type="entry name" value="Nucleotide_cyclase"/>
</dbReference>
<evidence type="ECO:0000256" key="5">
    <source>
        <dbReference type="SAM" id="Coils"/>
    </source>
</evidence>
<dbReference type="CDD" id="cd01949">
    <property type="entry name" value="GGDEF"/>
    <property type="match status" value="1"/>
</dbReference>
<dbReference type="Pfam" id="PF00990">
    <property type="entry name" value="GGDEF"/>
    <property type="match status" value="1"/>
</dbReference>
<dbReference type="NCBIfam" id="TIGR00254">
    <property type="entry name" value="GGDEF"/>
    <property type="match status" value="1"/>
</dbReference>
<feature type="compositionally biased region" description="Low complexity" evidence="6">
    <location>
        <begin position="179"/>
        <end position="195"/>
    </location>
</feature>
<gene>
    <name evidence="8" type="ORF">SAMN05216581_0440</name>
</gene>
<name>A0A1H6LZX3_9PSED</name>
<keyword evidence="5" id="KW-0175">Coiled coil</keyword>
<reference evidence="8 9" key="1">
    <citation type="submission" date="2016-10" db="EMBL/GenBank/DDBJ databases">
        <authorList>
            <person name="de Groot N.N."/>
        </authorList>
    </citation>
    <scope>NUCLEOTIDE SEQUENCE [LARGE SCALE GENOMIC DNA]</scope>
    <source>
        <strain evidence="8 9">LMG 2158</strain>
    </source>
</reference>
<dbReference type="InterPro" id="IPR048516">
    <property type="entry name" value="DGCcoil"/>
</dbReference>
<dbReference type="EC" id="2.7.7.65" evidence="3"/>
<dbReference type="EMBL" id="LT629972">
    <property type="protein sequence ID" value="SEH90663.1"/>
    <property type="molecule type" value="Genomic_DNA"/>
</dbReference>
<dbReference type="GO" id="GO:0052621">
    <property type="term" value="F:diguanylate cyclase activity"/>
    <property type="evidence" value="ECO:0007669"/>
    <property type="project" value="UniProtKB-EC"/>
</dbReference>
<dbReference type="SUPFAM" id="SSF55073">
    <property type="entry name" value="Nucleotide cyclase"/>
    <property type="match status" value="1"/>
</dbReference>
<dbReference type="GO" id="GO:1902201">
    <property type="term" value="P:negative regulation of bacterial-type flagellum-dependent cell motility"/>
    <property type="evidence" value="ECO:0007669"/>
    <property type="project" value="TreeGrafter"/>
</dbReference>
<comment type="cofactor">
    <cofactor evidence="1">
        <name>Mg(2+)</name>
        <dbReference type="ChEBI" id="CHEBI:18420"/>
    </cofactor>
</comment>
<dbReference type="InterPro" id="IPR043128">
    <property type="entry name" value="Rev_trsase/Diguanyl_cyclase"/>
</dbReference>
<evidence type="ECO:0000256" key="4">
    <source>
        <dbReference type="ARBA" id="ARBA00034247"/>
    </source>
</evidence>
<dbReference type="Proteomes" id="UP000182272">
    <property type="component" value="Chromosome I"/>
</dbReference>
<dbReference type="PROSITE" id="PS50887">
    <property type="entry name" value="GGDEF"/>
    <property type="match status" value="1"/>
</dbReference>
<dbReference type="InterPro" id="IPR050469">
    <property type="entry name" value="Diguanylate_Cyclase"/>
</dbReference>
<dbReference type="GO" id="GO:0005886">
    <property type="term" value="C:plasma membrane"/>
    <property type="evidence" value="ECO:0007669"/>
    <property type="project" value="UniProtKB-SubCell"/>
</dbReference>
<proteinExistence type="predicted"/>
<dbReference type="Pfam" id="PF20975">
    <property type="entry name" value="DGCcoil"/>
    <property type="match status" value="2"/>
</dbReference>
<evidence type="ECO:0000259" key="7">
    <source>
        <dbReference type="PROSITE" id="PS50887"/>
    </source>
</evidence>
<evidence type="ECO:0000313" key="8">
    <source>
        <dbReference type="EMBL" id="SEH90663.1"/>
    </source>
</evidence>
<dbReference type="PANTHER" id="PTHR45138:SF9">
    <property type="entry name" value="DIGUANYLATE CYCLASE DGCM-RELATED"/>
    <property type="match status" value="1"/>
</dbReference>
<comment type="subcellular location">
    <subcellularLocation>
        <location evidence="2">Cell inner membrane</location>
    </subcellularLocation>
</comment>
<feature type="compositionally biased region" description="Acidic residues" evidence="6">
    <location>
        <begin position="209"/>
        <end position="219"/>
    </location>
</feature>
<dbReference type="SMART" id="SM00267">
    <property type="entry name" value="GGDEF"/>
    <property type="match status" value="1"/>
</dbReference>
<feature type="domain" description="GGDEF" evidence="7">
    <location>
        <begin position="618"/>
        <end position="748"/>
    </location>
</feature>
<dbReference type="AlphaFoldDB" id="A0A1H6LZX3"/>
<accession>A0A1H6LZX3</accession>
<evidence type="ECO:0000256" key="3">
    <source>
        <dbReference type="ARBA" id="ARBA00012528"/>
    </source>
</evidence>
<dbReference type="OrthoDB" id="9812260at2"/>
<feature type="region of interest" description="Disordered" evidence="6">
    <location>
        <begin position="286"/>
        <end position="322"/>
    </location>
</feature>
<dbReference type="Gene3D" id="3.30.70.270">
    <property type="match status" value="1"/>
</dbReference>